<dbReference type="Proteomes" id="UP000649604">
    <property type="component" value="Unassembled WGS sequence"/>
</dbReference>
<feature type="transmembrane region" description="Helical" evidence="1">
    <location>
        <begin position="109"/>
        <end position="133"/>
    </location>
</feature>
<evidence type="ECO:0000313" key="3">
    <source>
        <dbReference type="Proteomes" id="UP000649604"/>
    </source>
</evidence>
<keyword evidence="1" id="KW-1133">Transmembrane helix</keyword>
<reference evidence="2" key="1">
    <citation type="submission" date="2019-11" db="EMBL/GenBank/DDBJ databases">
        <title>Microbial mats filling the niche in hypersaline microbial mats.</title>
        <authorList>
            <person name="Wong H.L."/>
            <person name="Macleod F.I."/>
            <person name="White R.A. III"/>
            <person name="Burns B.P."/>
        </authorList>
    </citation>
    <scope>NUCLEOTIDE SEQUENCE</scope>
    <source>
        <strain evidence="2">Rbin_158</strain>
    </source>
</reference>
<protein>
    <submittedName>
        <fullName evidence="2">Uncharacterized protein</fullName>
    </submittedName>
</protein>
<dbReference type="AlphaFoldDB" id="A0A9D5JYK5"/>
<keyword evidence="1" id="KW-0812">Transmembrane</keyword>
<keyword evidence="1" id="KW-0472">Membrane</keyword>
<name>A0A9D5JYK5_9BACT</name>
<dbReference type="EMBL" id="WJJP01000533">
    <property type="protein sequence ID" value="MBD3326182.1"/>
    <property type="molecule type" value="Genomic_DNA"/>
</dbReference>
<proteinExistence type="predicted"/>
<feature type="transmembrane region" description="Helical" evidence="1">
    <location>
        <begin position="68"/>
        <end position="88"/>
    </location>
</feature>
<comment type="caution">
    <text evidence="2">The sequence shown here is derived from an EMBL/GenBank/DDBJ whole genome shotgun (WGS) entry which is preliminary data.</text>
</comment>
<organism evidence="2 3">
    <name type="scientific">candidate division KSB3 bacterium</name>
    <dbReference type="NCBI Taxonomy" id="2044937"/>
    <lineage>
        <taxon>Bacteria</taxon>
        <taxon>candidate division KSB3</taxon>
    </lineage>
</organism>
<gene>
    <name evidence="2" type="ORF">GF339_16465</name>
</gene>
<sequence length="144" mass="16399">MKRPAGITILGLLFLLTGGMGLLAPADRPLVFFGMLHTGRRALAMRLVPNLGRLYVGLGLLKPFRHIWYLYIIGACIGIGSLSVNLAHETKLWELYLRLESRPEAIPRLVQFTIETHYLFIAIYALTAMYVYLQKNYFWGDDNL</sequence>
<accession>A0A9D5JYK5</accession>
<evidence type="ECO:0000313" key="2">
    <source>
        <dbReference type="EMBL" id="MBD3326182.1"/>
    </source>
</evidence>
<evidence type="ECO:0000256" key="1">
    <source>
        <dbReference type="SAM" id="Phobius"/>
    </source>
</evidence>